<proteinExistence type="inferred from homology"/>
<organism evidence="3 4">
    <name type="scientific">Aneurinibacillus soli</name>
    <dbReference type="NCBI Taxonomy" id="1500254"/>
    <lineage>
        <taxon>Bacteria</taxon>
        <taxon>Bacillati</taxon>
        <taxon>Bacillota</taxon>
        <taxon>Bacilli</taxon>
        <taxon>Bacillales</taxon>
        <taxon>Paenibacillaceae</taxon>
        <taxon>Aneurinibacillus group</taxon>
        <taxon>Aneurinibacillus</taxon>
    </lineage>
</organism>
<dbReference type="GO" id="GO:0009847">
    <property type="term" value="P:spore germination"/>
    <property type="evidence" value="ECO:0007669"/>
    <property type="project" value="InterPro"/>
</dbReference>
<dbReference type="OrthoDB" id="1726708at2"/>
<dbReference type="PIRSF" id="PIRSF005690">
    <property type="entry name" value="GerBA"/>
    <property type="match status" value="1"/>
</dbReference>
<dbReference type="Proteomes" id="UP000217696">
    <property type="component" value="Chromosome"/>
</dbReference>
<dbReference type="EMBL" id="AP017312">
    <property type="protein sequence ID" value="BAU29692.1"/>
    <property type="molecule type" value="Genomic_DNA"/>
</dbReference>
<dbReference type="KEGG" id="asoc:CB4_03929"/>
<evidence type="ECO:0000313" key="3">
    <source>
        <dbReference type="EMBL" id="BAU29692.1"/>
    </source>
</evidence>
<dbReference type="InterPro" id="IPR004995">
    <property type="entry name" value="Spore_Ger"/>
</dbReference>
<sequence>MNEQTLRGLFHKCEDITFQRFHFDQHVVLFIYCQGMVKNDSINTVILGRLHQFFQHESTVSKNTIQARLHVSGLQEIKTKEQAIDAVFSGKLLVAFMQANVLFAIDIADVPQRQPEETKTEVTINGPRDDFIEDITVNVALIRKRLRTTTLSYERFIVGKRTKTTVGVLYMSDIASPAILQQIKERLQAIDVDGIHSGNQLQELLNDHPYTLFPRYQYTGRPDFAVQGLLSGRFLILVDGIAYVIIAPANLFLLLKAGEDNEYTFLYNSFERVMRIFGVLAATLLPGFWVALTSFHQNQIPLTLLATVVESRRGVPLPSGLEAILMLLLFELFREAGMRLPMAIGQTLSVVGGLIMGDAAIRAGLTSPAMLVIIGASSVSTFTLVNQPLIGTITLLRFFILILSSIFGFPGFFSASFFILLYVARIRTFGAPYLGLATRVNVQNILRAVFRLPAQKYTHRPSALDPQDPTRTGENS</sequence>
<dbReference type="PANTHER" id="PTHR22550:SF5">
    <property type="entry name" value="LEUCINE ZIPPER PROTEIN 4"/>
    <property type="match status" value="1"/>
</dbReference>
<dbReference type="GO" id="GO:0016020">
    <property type="term" value="C:membrane"/>
    <property type="evidence" value="ECO:0007669"/>
    <property type="project" value="InterPro"/>
</dbReference>
<gene>
    <name evidence="3" type="primary">gerXA_2</name>
    <name evidence="3" type="ORF">CB4_03929</name>
</gene>
<comment type="similarity">
    <text evidence="1">Belongs to the GerABKA family.</text>
</comment>
<accession>A0A0U5BFD6</accession>
<reference evidence="3 4" key="1">
    <citation type="submission" date="2015-12" db="EMBL/GenBank/DDBJ databases">
        <title>Genome sequence of Aneurinibacillus soli.</title>
        <authorList>
            <person name="Lee J.S."/>
            <person name="Lee K.C."/>
            <person name="Kim K.K."/>
            <person name="Lee B.W."/>
        </authorList>
    </citation>
    <scope>NUCLEOTIDE SEQUENCE [LARGE SCALE GENOMIC DNA]</scope>
    <source>
        <strain evidence="3 4">CB4</strain>
    </source>
</reference>
<dbReference type="AlphaFoldDB" id="A0A0U5BFD6"/>
<dbReference type="InterPro" id="IPR050768">
    <property type="entry name" value="UPF0353/GerABKA_families"/>
</dbReference>
<keyword evidence="2" id="KW-0472">Membrane</keyword>
<name>A0A0U5BFD6_9BACL</name>
<dbReference type="Pfam" id="PF03323">
    <property type="entry name" value="GerA"/>
    <property type="match status" value="1"/>
</dbReference>
<evidence type="ECO:0000256" key="1">
    <source>
        <dbReference type="ARBA" id="ARBA00005278"/>
    </source>
</evidence>
<evidence type="ECO:0000256" key="2">
    <source>
        <dbReference type="ARBA" id="ARBA00023136"/>
    </source>
</evidence>
<keyword evidence="4" id="KW-1185">Reference proteome</keyword>
<dbReference type="RefSeq" id="WP_096467348.1">
    <property type="nucleotide sequence ID" value="NZ_AP017312.1"/>
</dbReference>
<protein>
    <submittedName>
        <fullName evidence="3">Spore germination protein XA</fullName>
    </submittedName>
</protein>
<dbReference type="PANTHER" id="PTHR22550">
    <property type="entry name" value="SPORE GERMINATION PROTEIN"/>
    <property type="match status" value="1"/>
</dbReference>
<evidence type="ECO:0000313" key="4">
    <source>
        <dbReference type="Proteomes" id="UP000217696"/>
    </source>
</evidence>